<dbReference type="InterPro" id="IPR005321">
    <property type="entry name" value="Peptidase_S58_DmpA"/>
</dbReference>
<organism evidence="2 3">
    <name type="scientific">Kitasatospora paranensis</name>
    <dbReference type="NCBI Taxonomy" id="258053"/>
    <lineage>
        <taxon>Bacteria</taxon>
        <taxon>Bacillati</taxon>
        <taxon>Actinomycetota</taxon>
        <taxon>Actinomycetes</taxon>
        <taxon>Kitasatosporales</taxon>
        <taxon>Streptomycetaceae</taxon>
        <taxon>Kitasatospora</taxon>
    </lineage>
</organism>
<evidence type="ECO:0000313" key="3">
    <source>
        <dbReference type="Proteomes" id="UP001596435"/>
    </source>
</evidence>
<gene>
    <name evidence="2" type="ORF">ACFQMG_21220</name>
</gene>
<evidence type="ECO:0000256" key="1">
    <source>
        <dbReference type="ARBA" id="ARBA00007068"/>
    </source>
</evidence>
<keyword evidence="3" id="KW-1185">Reference proteome</keyword>
<dbReference type="Proteomes" id="UP001596435">
    <property type="component" value="Unassembled WGS sequence"/>
</dbReference>
<accession>A0ABW2FXS0</accession>
<dbReference type="Pfam" id="PF03576">
    <property type="entry name" value="Peptidase_S58"/>
    <property type="match status" value="1"/>
</dbReference>
<dbReference type="PANTHER" id="PTHR36512:SF3">
    <property type="entry name" value="BLR5678 PROTEIN"/>
    <property type="match status" value="1"/>
</dbReference>
<dbReference type="Gene3D" id="3.60.70.12">
    <property type="entry name" value="L-amino peptidase D-ALA esterase/amidase"/>
    <property type="match status" value="1"/>
</dbReference>
<name>A0ABW2FXS0_9ACTN</name>
<dbReference type="CDD" id="cd02253">
    <property type="entry name" value="DmpA"/>
    <property type="match status" value="1"/>
</dbReference>
<comment type="caution">
    <text evidence="2">The sequence shown here is derived from an EMBL/GenBank/DDBJ whole genome shotgun (WGS) entry which is preliminary data.</text>
</comment>
<reference evidence="3" key="1">
    <citation type="journal article" date="2019" name="Int. J. Syst. Evol. Microbiol.">
        <title>The Global Catalogue of Microorganisms (GCM) 10K type strain sequencing project: providing services to taxonomists for standard genome sequencing and annotation.</title>
        <authorList>
            <consortium name="The Broad Institute Genomics Platform"/>
            <consortium name="The Broad Institute Genome Sequencing Center for Infectious Disease"/>
            <person name="Wu L."/>
            <person name="Ma J."/>
        </authorList>
    </citation>
    <scope>NUCLEOTIDE SEQUENCE [LARGE SCALE GENOMIC DNA]</scope>
    <source>
        <strain evidence="3">CGMCC 1.12859</strain>
    </source>
</reference>
<proteinExistence type="inferred from homology"/>
<sequence length="381" mass="39550">MSHAPHLRTPSGKERARALGIPFAGEPGPYNAITDVPGVAVGYATLIKGEAVRTGVTAILPRGREGVGSPCAAGFYSLNGNGELTGTHWIEETGSLALPVGITDTHGVGLVHRGLIDWIGANYPALAEKWLLPVVGETWSGYLNDINGPHIQPLHAAHALDAAARGPIEEGSVGGGTGMNCYQYKGGSGTASRVVAYGPHQYTVGAFVQANFGVRTELTIAGVHLGDALRDDNPMSSVRAADAPLPGGSGSVIVVVATDAPLLPAQCKAMARRVSIGLGRTGTSGGHFSGDVFLAFSTANEGALRSDFPDGPPGPDEFDTLRFIPWGRIDPFYAATVQAVEEAVLNSLTANEDMVGRDGHRSPALPRDQVRKLLAARSAAE</sequence>
<evidence type="ECO:0000313" key="2">
    <source>
        <dbReference type="EMBL" id="MFC7182074.1"/>
    </source>
</evidence>
<dbReference type="InterPro" id="IPR016117">
    <property type="entry name" value="ArgJ-like_dom_sf"/>
</dbReference>
<dbReference type="RefSeq" id="WP_380231720.1">
    <property type="nucleotide sequence ID" value="NZ_JBHSVH010000002.1"/>
</dbReference>
<dbReference type="SUPFAM" id="SSF56266">
    <property type="entry name" value="DmpA/ArgJ-like"/>
    <property type="match status" value="1"/>
</dbReference>
<dbReference type="PANTHER" id="PTHR36512">
    <property type="entry name" value="D-AMINOPEPTIDASE"/>
    <property type="match status" value="1"/>
</dbReference>
<dbReference type="EMBL" id="JBHTAJ010000040">
    <property type="protein sequence ID" value="MFC7182074.1"/>
    <property type="molecule type" value="Genomic_DNA"/>
</dbReference>
<comment type="similarity">
    <text evidence="1">Belongs to the peptidase S58 family.</text>
</comment>
<protein>
    <submittedName>
        <fullName evidence="2">P1 family peptidase</fullName>
    </submittedName>
</protein>